<dbReference type="AlphaFoldDB" id="G4XZ91"/>
<sequence length="155" mass="16336">MSSNSIKLGPWGGNAGSAWSYNPSGSVITGVFVRFSAGRLISIYFKSTNVSSGTSTYSDKFGGYDSNTADYTEVLVDWPEEYFTSISGTAVTSNGLDTVQSLTFHTTKGTRAPNGNTNGTPFSIPMEGAQIVGFFGRAGEYVDAIGINVVPKSNV</sequence>
<dbReference type="CDD" id="cd09612">
    <property type="entry name" value="Jacalin"/>
    <property type="match status" value="1"/>
</dbReference>
<dbReference type="SUPFAM" id="SSF51101">
    <property type="entry name" value="Mannose-binding lectins"/>
    <property type="match status" value="1"/>
</dbReference>
<dbReference type="InterPro" id="IPR001229">
    <property type="entry name" value="Jacalin-like_lectin_dom"/>
</dbReference>
<keyword evidence="2 4" id="KW-0430">Lectin</keyword>
<dbReference type="Pfam" id="PF01419">
    <property type="entry name" value="Jacalin"/>
    <property type="match status" value="1"/>
</dbReference>
<organism evidence="4">
    <name type="scientific">Litchi chinensis</name>
    <name type="common">Lychee</name>
    <dbReference type="NCBI Taxonomy" id="151069"/>
    <lineage>
        <taxon>Eukaryota</taxon>
        <taxon>Viridiplantae</taxon>
        <taxon>Streptophyta</taxon>
        <taxon>Embryophyta</taxon>
        <taxon>Tracheophyta</taxon>
        <taxon>Spermatophyta</taxon>
        <taxon>Magnoliopsida</taxon>
        <taxon>eudicotyledons</taxon>
        <taxon>Gunneridae</taxon>
        <taxon>Pentapetalae</taxon>
        <taxon>rosids</taxon>
        <taxon>malvids</taxon>
        <taxon>Sapindales</taxon>
        <taxon>Sapindaceae</taxon>
        <taxon>Litchi</taxon>
    </lineage>
</organism>
<protein>
    <submittedName>
        <fullName evidence="4">Mannose/glucose-specific lectin</fullName>
    </submittedName>
</protein>
<dbReference type="PANTHER" id="PTHR46506">
    <property type="entry name" value="OS05G0143600 PROTEIN"/>
    <property type="match status" value="1"/>
</dbReference>
<feature type="domain" description="Jacalin-type lectin" evidence="3">
    <location>
        <begin position="5"/>
        <end position="151"/>
    </location>
</feature>
<evidence type="ECO:0000313" key="4">
    <source>
        <dbReference type="EMBL" id="AEQ30064.1"/>
    </source>
</evidence>
<dbReference type="EMBL" id="JF920724">
    <property type="protein sequence ID" value="AEQ30065.1"/>
    <property type="molecule type" value="Genomic_DNA"/>
</dbReference>
<dbReference type="FunFam" id="2.100.10.30:FF:000001">
    <property type="entry name" value="Jacalin-related lectin 33"/>
    <property type="match status" value="1"/>
</dbReference>
<evidence type="ECO:0000259" key="3">
    <source>
        <dbReference type="PROSITE" id="PS51752"/>
    </source>
</evidence>
<dbReference type="InterPro" id="IPR036404">
    <property type="entry name" value="Jacalin-like_lectin_dom_sf"/>
</dbReference>
<dbReference type="EMBL" id="JF920723">
    <property type="protein sequence ID" value="AEQ30064.1"/>
    <property type="molecule type" value="mRNA"/>
</dbReference>
<dbReference type="PROSITE" id="PS51752">
    <property type="entry name" value="JACALIN_LECTIN"/>
    <property type="match status" value="1"/>
</dbReference>
<proteinExistence type="evidence at transcript level"/>
<evidence type="ECO:0000256" key="2">
    <source>
        <dbReference type="ARBA" id="ARBA00022734"/>
    </source>
</evidence>
<dbReference type="Gene3D" id="2.100.10.30">
    <property type="entry name" value="Jacalin-like lectin domain"/>
    <property type="match status" value="1"/>
</dbReference>
<dbReference type="GO" id="GO:0030246">
    <property type="term" value="F:carbohydrate binding"/>
    <property type="evidence" value="ECO:0007669"/>
    <property type="project" value="UniProtKB-KW"/>
</dbReference>
<dbReference type="SMART" id="SM00915">
    <property type="entry name" value="Jacalin"/>
    <property type="match status" value="1"/>
</dbReference>
<name>G4XZ91_LITCN</name>
<comment type="similarity">
    <text evidence="1">Belongs to the jacalin lectin family.</text>
</comment>
<reference evidence="4" key="1">
    <citation type="submission" date="2011-05" db="EMBL/GenBank/DDBJ databases">
        <title>Gene cloning of mannose/glucose-specific lectin from the pericarp of 'wuhe' Litchi.</title>
        <authorList>
            <person name="Sun K.Y."/>
            <person name="Wang J.B."/>
            <person name="Li H.L."/>
        </authorList>
    </citation>
    <scope>NUCLEOTIDE SEQUENCE</scope>
    <source>
        <tissue evidence="4">Pericarp</tissue>
    </source>
</reference>
<evidence type="ECO:0000256" key="1">
    <source>
        <dbReference type="ARBA" id="ARBA00006568"/>
    </source>
</evidence>
<dbReference type="InterPro" id="IPR033734">
    <property type="entry name" value="Jacalin-like_lectin_dom_plant"/>
</dbReference>
<accession>G4XZ91</accession>